<proteinExistence type="predicted"/>
<evidence type="ECO:0000313" key="2">
    <source>
        <dbReference type="Proteomes" id="UP000299102"/>
    </source>
</evidence>
<gene>
    <name evidence="1" type="ORF">EVAR_28225_1</name>
</gene>
<comment type="caution">
    <text evidence="1">The sequence shown here is derived from an EMBL/GenBank/DDBJ whole genome shotgun (WGS) entry which is preliminary data.</text>
</comment>
<keyword evidence="2" id="KW-1185">Reference proteome</keyword>
<dbReference type="EMBL" id="BGZK01000284">
    <property type="protein sequence ID" value="GBP34092.1"/>
    <property type="molecule type" value="Genomic_DNA"/>
</dbReference>
<protein>
    <submittedName>
        <fullName evidence="1">Uncharacterized protein</fullName>
    </submittedName>
</protein>
<accession>A0A4C1V708</accession>
<sequence length="85" mass="9435">MGGGDPLPSDGWSAHLPHEYAIRKTRFQLITCMIKTNRLTLLLFKTDVIVDDVGLVVKNVVKLRTSNQKTVPEFEPATGALTKEL</sequence>
<evidence type="ECO:0000313" key="1">
    <source>
        <dbReference type="EMBL" id="GBP34092.1"/>
    </source>
</evidence>
<name>A0A4C1V708_EUMVA</name>
<reference evidence="1 2" key="1">
    <citation type="journal article" date="2019" name="Commun. Biol.">
        <title>The bagworm genome reveals a unique fibroin gene that provides high tensile strength.</title>
        <authorList>
            <person name="Kono N."/>
            <person name="Nakamura H."/>
            <person name="Ohtoshi R."/>
            <person name="Tomita M."/>
            <person name="Numata K."/>
            <person name="Arakawa K."/>
        </authorList>
    </citation>
    <scope>NUCLEOTIDE SEQUENCE [LARGE SCALE GENOMIC DNA]</scope>
</reference>
<organism evidence="1 2">
    <name type="scientific">Eumeta variegata</name>
    <name type="common">Bagworm moth</name>
    <name type="synonym">Eumeta japonica</name>
    <dbReference type="NCBI Taxonomy" id="151549"/>
    <lineage>
        <taxon>Eukaryota</taxon>
        <taxon>Metazoa</taxon>
        <taxon>Ecdysozoa</taxon>
        <taxon>Arthropoda</taxon>
        <taxon>Hexapoda</taxon>
        <taxon>Insecta</taxon>
        <taxon>Pterygota</taxon>
        <taxon>Neoptera</taxon>
        <taxon>Endopterygota</taxon>
        <taxon>Lepidoptera</taxon>
        <taxon>Glossata</taxon>
        <taxon>Ditrysia</taxon>
        <taxon>Tineoidea</taxon>
        <taxon>Psychidae</taxon>
        <taxon>Oiketicinae</taxon>
        <taxon>Eumeta</taxon>
    </lineage>
</organism>
<dbReference type="AlphaFoldDB" id="A0A4C1V708"/>
<dbReference type="Proteomes" id="UP000299102">
    <property type="component" value="Unassembled WGS sequence"/>
</dbReference>